<evidence type="ECO:0000259" key="1">
    <source>
        <dbReference type="Pfam" id="PF17906"/>
    </source>
</evidence>
<dbReference type="EMBL" id="JAYRBN010000066">
    <property type="protein sequence ID" value="KAL2736796.1"/>
    <property type="molecule type" value="Genomic_DNA"/>
</dbReference>
<keyword evidence="3" id="KW-1185">Reference proteome</keyword>
<organism evidence="2 3">
    <name type="scientific">Vespula maculifrons</name>
    <name type="common">Eastern yellow jacket</name>
    <name type="synonym">Wasp</name>
    <dbReference type="NCBI Taxonomy" id="7453"/>
    <lineage>
        <taxon>Eukaryota</taxon>
        <taxon>Metazoa</taxon>
        <taxon>Ecdysozoa</taxon>
        <taxon>Arthropoda</taxon>
        <taxon>Hexapoda</taxon>
        <taxon>Insecta</taxon>
        <taxon>Pterygota</taxon>
        <taxon>Neoptera</taxon>
        <taxon>Endopterygota</taxon>
        <taxon>Hymenoptera</taxon>
        <taxon>Apocrita</taxon>
        <taxon>Aculeata</taxon>
        <taxon>Vespoidea</taxon>
        <taxon>Vespidae</taxon>
        <taxon>Vespinae</taxon>
        <taxon>Vespula</taxon>
    </lineage>
</organism>
<gene>
    <name evidence="2" type="ORF">V1477_013305</name>
</gene>
<sequence length="148" mass="17387">MKFCIKRNVAMVKLRITFLHNLLKKSRHEMKECPKITMTTSPEKISSQVFILTIYNKFVLFGTRMDFIDTRVIFLYEFKLDDNAAITTHTINQVFKEDTVKEREISPKLFVNNDVLKSLMEMNSSITTKQPAVRMKDTFPLSKRSKNE</sequence>
<evidence type="ECO:0000313" key="3">
    <source>
        <dbReference type="Proteomes" id="UP001607303"/>
    </source>
</evidence>
<dbReference type="InterPro" id="IPR041426">
    <property type="entry name" value="Mos1_HTH"/>
</dbReference>
<name>A0ABD2BVJ8_VESMC</name>
<proteinExistence type="predicted"/>
<dbReference type="Pfam" id="PF17906">
    <property type="entry name" value="HTH_48"/>
    <property type="match status" value="1"/>
</dbReference>
<evidence type="ECO:0000313" key="2">
    <source>
        <dbReference type="EMBL" id="KAL2736796.1"/>
    </source>
</evidence>
<dbReference type="Gene3D" id="1.10.10.1450">
    <property type="match status" value="1"/>
</dbReference>
<dbReference type="AlphaFoldDB" id="A0ABD2BVJ8"/>
<dbReference type="Proteomes" id="UP001607303">
    <property type="component" value="Unassembled WGS sequence"/>
</dbReference>
<reference evidence="2 3" key="1">
    <citation type="journal article" date="2024" name="Ann. Entomol. Soc. Am.">
        <title>Genomic analyses of the southern and eastern yellowjacket wasps (Hymenoptera: Vespidae) reveal evolutionary signatures of social life.</title>
        <authorList>
            <person name="Catto M.A."/>
            <person name="Caine P.B."/>
            <person name="Orr S.E."/>
            <person name="Hunt B.G."/>
            <person name="Goodisman M.A.D."/>
        </authorList>
    </citation>
    <scope>NUCLEOTIDE SEQUENCE [LARGE SCALE GENOMIC DNA]</scope>
    <source>
        <strain evidence="2">232</strain>
        <tissue evidence="2">Head and thorax</tissue>
    </source>
</reference>
<comment type="caution">
    <text evidence="2">The sequence shown here is derived from an EMBL/GenBank/DDBJ whole genome shotgun (WGS) entry which is preliminary data.</text>
</comment>
<accession>A0ABD2BVJ8</accession>
<feature type="domain" description="Mos1 transposase HTH" evidence="1">
    <location>
        <begin position="70"/>
        <end position="105"/>
    </location>
</feature>
<protein>
    <submittedName>
        <fullName evidence="2">Histone-lysine N-methyltransferase SETMAR-like</fullName>
    </submittedName>
</protein>